<proteinExistence type="predicted"/>
<keyword evidence="2" id="KW-1185">Reference proteome</keyword>
<gene>
    <name evidence="1" type="ORF">MRATA1EN1_LOCUS2896</name>
</gene>
<name>A0ABN8XX26_RANTA</name>
<protein>
    <submittedName>
        <fullName evidence="1">Uncharacterized protein</fullName>
    </submittedName>
</protein>
<accession>A0ABN8XX26</accession>
<organism evidence="1 2">
    <name type="scientific">Rangifer tarandus platyrhynchus</name>
    <name type="common">Svalbard reindeer</name>
    <dbReference type="NCBI Taxonomy" id="3082113"/>
    <lineage>
        <taxon>Eukaryota</taxon>
        <taxon>Metazoa</taxon>
        <taxon>Chordata</taxon>
        <taxon>Craniata</taxon>
        <taxon>Vertebrata</taxon>
        <taxon>Euteleostomi</taxon>
        <taxon>Mammalia</taxon>
        <taxon>Eutheria</taxon>
        <taxon>Laurasiatheria</taxon>
        <taxon>Artiodactyla</taxon>
        <taxon>Ruminantia</taxon>
        <taxon>Pecora</taxon>
        <taxon>Cervidae</taxon>
        <taxon>Odocoileinae</taxon>
        <taxon>Rangifer</taxon>
    </lineage>
</organism>
<evidence type="ECO:0000313" key="2">
    <source>
        <dbReference type="Proteomes" id="UP001176941"/>
    </source>
</evidence>
<dbReference type="Proteomes" id="UP001176941">
    <property type="component" value="Chromosome 11"/>
</dbReference>
<sequence length="107" mass="11352">MAKGLSLCSDPAVSGAECAAPCARGTLYPAAVPISRPAAASGSAQNVQERLLPRLDPLSAARRQTRTAVTKRAASNFALVEWQCFLNARSSFLNPDHRDASFVKILP</sequence>
<reference evidence="1" key="1">
    <citation type="submission" date="2023-04" db="EMBL/GenBank/DDBJ databases">
        <authorList>
            <consortium name="ELIXIR-Norway"/>
        </authorList>
    </citation>
    <scope>NUCLEOTIDE SEQUENCE [LARGE SCALE GENOMIC DNA]</scope>
</reference>
<dbReference type="EMBL" id="OX459947">
    <property type="protein sequence ID" value="CAI9153934.1"/>
    <property type="molecule type" value="Genomic_DNA"/>
</dbReference>
<evidence type="ECO:0000313" key="1">
    <source>
        <dbReference type="EMBL" id="CAI9153934.1"/>
    </source>
</evidence>